<evidence type="ECO:0008006" key="7">
    <source>
        <dbReference type="Google" id="ProtNLM"/>
    </source>
</evidence>
<keyword evidence="3" id="KW-0408">Iron</keyword>
<keyword evidence="4" id="KW-1133">Transmembrane helix</keyword>
<keyword evidence="6" id="KW-1185">Reference proteome</keyword>
<organism evidence="5 6">
    <name type="scientific">Ilex paraguariensis</name>
    <name type="common">yerba mate</name>
    <dbReference type="NCBI Taxonomy" id="185542"/>
    <lineage>
        <taxon>Eukaryota</taxon>
        <taxon>Viridiplantae</taxon>
        <taxon>Streptophyta</taxon>
        <taxon>Embryophyta</taxon>
        <taxon>Tracheophyta</taxon>
        <taxon>Spermatophyta</taxon>
        <taxon>Magnoliopsida</taxon>
        <taxon>eudicotyledons</taxon>
        <taxon>Gunneridae</taxon>
        <taxon>Pentapetalae</taxon>
        <taxon>asterids</taxon>
        <taxon>campanulids</taxon>
        <taxon>Aquifoliales</taxon>
        <taxon>Aquifoliaceae</taxon>
        <taxon>Ilex</taxon>
    </lineage>
</organism>
<gene>
    <name evidence="5" type="ORF">ILEXP_LOCUS47108</name>
</gene>
<comment type="caution">
    <text evidence="5">The sequence shown here is derived from an EMBL/GenBank/DDBJ whole genome shotgun (WGS) entry which is preliminary data.</text>
</comment>
<dbReference type="PANTHER" id="PTHR47950:SF14">
    <property type="entry name" value="CYTOCHROME P450 76A2-LIKE ISOFORM X1"/>
    <property type="match status" value="1"/>
</dbReference>
<dbReference type="GO" id="GO:0046872">
    <property type="term" value="F:metal ion binding"/>
    <property type="evidence" value="ECO:0007669"/>
    <property type="project" value="UniProtKB-KW"/>
</dbReference>
<keyword evidence="2" id="KW-0479">Metal-binding</keyword>
<dbReference type="Gene3D" id="1.10.630.10">
    <property type="entry name" value="Cytochrome P450"/>
    <property type="match status" value="1"/>
</dbReference>
<sequence>MEGALSFLVWSIIILSSAFLLLFRRKKSADNWPPPGPPGWPLFGHMFDLGIMPHKTLYGLREKYGPVIWLKLGSRNTMVLLTAKAATEFFKNHDLSFVDRSAATVFFKNHDLSFVDRAVTETMRSHGFNQGSVALAPYGTYWRVLKRIMTVEIIVNKRINETISIRRKCVDDMLSWIEKEANVAAKNNSGIHEANVAAKNNSGIQVARFIFFALFNMLGNLAVSRDLVDPESKQGSEFFNAMIGLMEWTGHPNVVDVFPWLRWLDPQGLRRQMDRDLGNVLRIASGIVKERMEELRGSREKKDFLDVLLEYEGNGKDEPKKISEHDLSIIILVITSYILA</sequence>
<dbReference type="SUPFAM" id="SSF48264">
    <property type="entry name" value="Cytochrome P450"/>
    <property type="match status" value="1"/>
</dbReference>
<dbReference type="Pfam" id="PF00067">
    <property type="entry name" value="p450"/>
    <property type="match status" value="1"/>
</dbReference>
<evidence type="ECO:0000256" key="3">
    <source>
        <dbReference type="ARBA" id="ARBA00023004"/>
    </source>
</evidence>
<dbReference type="InterPro" id="IPR001128">
    <property type="entry name" value="Cyt_P450"/>
</dbReference>
<reference evidence="5 6" key="1">
    <citation type="submission" date="2024-02" db="EMBL/GenBank/DDBJ databases">
        <authorList>
            <person name="Vignale AGUSTIN F."/>
            <person name="Sosa J E."/>
            <person name="Modenutti C."/>
        </authorList>
    </citation>
    <scope>NUCLEOTIDE SEQUENCE [LARGE SCALE GENOMIC DNA]</scope>
</reference>
<dbReference type="Proteomes" id="UP001642360">
    <property type="component" value="Unassembled WGS sequence"/>
</dbReference>
<dbReference type="AlphaFoldDB" id="A0ABC8U6F1"/>
<keyword evidence="4" id="KW-0812">Transmembrane</keyword>
<protein>
    <recommendedName>
        <fullName evidence="7">Cytochrome P450</fullName>
    </recommendedName>
</protein>
<dbReference type="EMBL" id="CAUOFW020007002">
    <property type="protein sequence ID" value="CAK9177232.1"/>
    <property type="molecule type" value="Genomic_DNA"/>
</dbReference>
<name>A0ABC8U6F1_9AQUA</name>
<evidence type="ECO:0000256" key="1">
    <source>
        <dbReference type="ARBA" id="ARBA00010617"/>
    </source>
</evidence>
<evidence type="ECO:0000256" key="2">
    <source>
        <dbReference type="ARBA" id="ARBA00022723"/>
    </source>
</evidence>
<keyword evidence="4" id="KW-0472">Membrane</keyword>
<feature type="transmembrane region" description="Helical" evidence="4">
    <location>
        <begin position="6"/>
        <end position="23"/>
    </location>
</feature>
<accession>A0ABC8U6F1</accession>
<evidence type="ECO:0000313" key="5">
    <source>
        <dbReference type="EMBL" id="CAK9177232.1"/>
    </source>
</evidence>
<dbReference type="InterPro" id="IPR036396">
    <property type="entry name" value="Cyt_P450_sf"/>
</dbReference>
<dbReference type="PANTHER" id="PTHR47950">
    <property type="entry name" value="CYTOCHROME P450, FAMILY 76, SUBFAMILY C, POLYPEPTIDE 5-RELATED"/>
    <property type="match status" value="1"/>
</dbReference>
<evidence type="ECO:0000256" key="4">
    <source>
        <dbReference type="SAM" id="Phobius"/>
    </source>
</evidence>
<evidence type="ECO:0000313" key="6">
    <source>
        <dbReference type="Proteomes" id="UP001642360"/>
    </source>
</evidence>
<proteinExistence type="inferred from homology"/>
<comment type="similarity">
    <text evidence="1">Belongs to the cytochrome P450 family.</text>
</comment>